<dbReference type="RefSeq" id="XP_033458420.1">
    <property type="nucleotide sequence ID" value="XM_033603240.1"/>
</dbReference>
<reference evidence="2" key="2">
    <citation type="submission" date="2020-04" db="EMBL/GenBank/DDBJ databases">
        <authorList>
            <consortium name="NCBI Genome Project"/>
        </authorList>
    </citation>
    <scope>NUCLEOTIDE SEQUENCE</scope>
    <source>
        <strain evidence="2">CBS 342.82</strain>
    </source>
</reference>
<evidence type="ECO:0000313" key="1">
    <source>
        <dbReference type="Proteomes" id="UP000504637"/>
    </source>
</evidence>
<dbReference type="GeneID" id="54361040"/>
<evidence type="ECO:0000313" key="2">
    <source>
        <dbReference type="RefSeq" id="XP_033458420.1"/>
    </source>
</evidence>
<name>A0A6J3M1K8_9PEZI</name>
<dbReference type="AlphaFoldDB" id="A0A6J3M1K8"/>
<organism evidence="2">
    <name type="scientific">Dissoconium aciculare CBS 342.82</name>
    <dbReference type="NCBI Taxonomy" id="1314786"/>
    <lineage>
        <taxon>Eukaryota</taxon>
        <taxon>Fungi</taxon>
        <taxon>Dikarya</taxon>
        <taxon>Ascomycota</taxon>
        <taxon>Pezizomycotina</taxon>
        <taxon>Dothideomycetes</taxon>
        <taxon>Dothideomycetidae</taxon>
        <taxon>Mycosphaerellales</taxon>
        <taxon>Dissoconiaceae</taxon>
        <taxon>Dissoconium</taxon>
    </lineage>
</organism>
<dbReference type="Proteomes" id="UP000504637">
    <property type="component" value="Unplaced"/>
</dbReference>
<reference evidence="2" key="3">
    <citation type="submission" date="2025-08" db="UniProtKB">
        <authorList>
            <consortium name="RefSeq"/>
        </authorList>
    </citation>
    <scope>IDENTIFICATION</scope>
    <source>
        <strain evidence="2">CBS 342.82</strain>
    </source>
</reference>
<gene>
    <name evidence="2" type="ORF">K489DRAFT_371411</name>
</gene>
<accession>A0A6J3M1K8</accession>
<dbReference type="OrthoDB" id="4934446at2759"/>
<sequence length="424" mass="48418">MEVVVYLISASYTSLEAKNQSRPNRIFFGGRYTDEGDEEHLRRFSVALTEASSSVHAESSPDAIDALRKRLPFTWYNDDRFDTANPFGDRRQLQYHAMWTFDSRSSTLRHTNAEGCREISFARLHALPVSLADMQLIGGPLPVLPVPALETNVFPWKPQVEVDDGIRAFIHRILCDFHHQWRHIFRNEYNLLTIRRFARAIIRLSTLDFEIRENTGGHHKRGVHVWILDLPSWEPYETDILLIGNCWVVLCEDILDGLSIAQRHAESPEIRRTRNPSVAEQDEAQAHYMVLSVRYIMLCHVNDLDSFRYTAPELLFHGDSSRPLSTLALDYLIWATVSARPIVNTPIQKLPIEIQDMVLSDVSKGTVAPAKVGCELGLGSPFLWKDGTLTNILQVRYLNRPSGSSVESEIYFGEIKSGVVYWAR</sequence>
<reference evidence="2" key="1">
    <citation type="submission" date="2020-01" db="EMBL/GenBank/DDBJ databases">
        <authorList>
            <consortium name="DOE Joint Genome Institute"/>
            <person name="Haridas S."/>
            <person name="Albert R."/>
            <person name="Binder M."/>
            <person name="Bloem J."/>
            <person name="Labutti K."/>
            <person name="Salamov A."/>
            <person name="Andreopoulos B."/>
            <person name="Baker S.E."/>
            <person name="Barry K."/>
            <person name="Bills G."/>
            <person name="Bluhm B.H."/>
            <person name="Cannon C."/>
            <person name="Castanera R."/>
            <person name="Culley D.E."/>
            <person name="Daum C."/>
            <person name="Ezra D."/>
            <person name="Gonzalez J.B."/>
            <person name="Henrissat B."/>
            <person name="Kuo A."/>
            <person name="Liang C."/>
            <person name="Lipzen A."/>
            <person name="Lutzoni F."/>
            <person name="Magnuson J."/>
            <person name="Mondo S."/>
            <person name="Nolan M."/>
            <person name="Ohm R."/>
            <person name="Pangilinan J."/>
            <person name="Park H.-J."/>
            <person name="Ramirez L."/>
            <person name="Alfaro M."/>
            <person name="Sun H."/>
            <person name="Tritt A."/>
            <person name="Yoshinaga Y."/>
            <person name="Zwiers L.-H."/>
            <person name="Turgeon B.G."/>
            <person name="Goodwin S.B."/>
            <person name="Spatafora J.W."/>
            <person name="Crous P.W."/>
            <person name="Grigoriev I.V."/>
        </authorList>
    </citation>
    <scope>NUCLEOTIDE SEQUENCE</scope>
    <source>
        <strain evidence="2">CBS 342.82</strain>
    </source>
</reference>
<keyword evidence="1" id="KW-1185">Reference proteome</keyword>
<proteinExistence type="predicted"/>
<protein>
    <submittedName>
        <fullName evidence="2">Uncharacterized protein</fullName>
    </submittedName>
</protein>